<dbReference type="Gene3D" id="3.10.330.10">
    <property type="match status" value="1"/>
</dbReference>
<dbReference type="AlphaFoldDB" id="A0A168QCS0"/>
<evidence type="ECO:0000256" key="3">
    <source>
        <dbReference type="ARBA" id="ARBA00022786"/>
    </source>
</evidence>
<dbReference type="InterPro" id="IPR029067">
    <property type="entry name" value="CDC48_domain_2-like_sf"/>
</dbReference>
<dbReference type="PANTHER" id="PTHR12555:SF13">
    <property type="entry name" value="UBIQUITIN RECOGNITION FACTOR IN ER-ASSOCIATED DEGRADATION PROTEIN 1"/>
    <property type="match status" value="1"/>
</dbReference>
<feature type="domain" description="Ubiquitin fusion degradation protein UFD1 N-terminal subdomain 2" evidence="6">
    <location>
        <begin position="86"/>
        <end position="160"/>
    </location>
</feature>
<dbReference type="PANTHER" id="PTHR12555">
    <property type="entry name" value="UBIQUITIN FUSION DEGRADATON PROTEIN 1"/>
    <property type="match status" value="1"/>
</dbReference>
<organism evidence="7 8">
    <name type="scientific">Mucor lusitanicus CBS 277.49</name>
    <dbReference type="NCBI Taxonomy" id="747725"/>
    <lineage>
        <taxon>Eukaryota</taxon>
        <taxon>Fungi</taxon>
        <taxon>Fungi incertae sedis</taxon>
        <taxon>Mucoromycota</taxon>
        <taxon>Mucoromycotina</taxon>
        <taxon>Mucoromycetes</taxon>
        <taxon>Mucorales</taxon>
        <taxon>Mucorineae</taxon>
        <taxon>Mucoraceae</taxon>
        <taxon>Mucor</taxon>
    </lineage>
</organism>
<dbReference type="Pfam" id="PF24842">
    <property type="entry name" value="UFD1_N2"/>
    <property type="match status" value="1"/>
</dbReference>
<evidence type="ECO:0000256" key="1">
    <source>
        <dbReference type="ARBA" id="ARBA00006043"/>
    </source>
</evidence>
<evidence type="ECO:0000313" key="8">
    <source>
        <dbReference type="Proteomes" id="UP000077051"/>
    </source>
</evidence>
<sequence>ELNHGDKVILPPSALEQLLQQVGPSGTLPSPLTFELRHPHTAATIHCGVKEFSSPDSTIQLPTWMRESLGLHTQDHVVIKLALLPKGTFARLKPISHDYRDITDYRAALEAHLRGHYNTLSNGQTLSCRYGGRVYDFQVVELKPQDAVSITDTDLEVEMDP</sequence>
<feature type="non-terminal residue" evidence="7">
    <location>
        <position position="161"/>
    </location>
</feature>
<evidence type="ECO:0000259" key="5">
    <source>
        <dbReference type="Pfam" id="PF03152"/>
    </source>
</evidence>
<dbReference type="Proteomes" id="UP000077051">
    <property type="component" value="Unassembled WGS sequence"/>
</dbReference>
<keyword evidence="4" id="KW-0067">ATP-binding</keyword>
<dbReference type="Pfam" id="PF03152">
    <property type="entry name" value="UFD1_N1"/>
    <property type="match status" value="1"/>
</dbReference>
<accession>A0A168QCS0</accession>
<protein>
    <recommendedName>
        <fullName evidence="9">Ubiquitin fusion degradation protein UFD1</fullName>
    </recommendedName>
</protein>
<comment type="similarity">
    <text evidence="1">Belongs to the UFD1 family.</text>
</comment>
<keyword evidence="3" id="KW-0833">Ubl conjugation pathway</keyword>
<evidence type="ECO:0000256" key="2">
    <source>
        <dbReference type="ARBA" id="ARBA00022741"/>
    </source>
</evidence>
<dbReference type="GO" id="GO:0006511">
    <property type="term" value="P:ubiquitin-dependent protein catabolic process"/>
    <property type="evidence" value="ECO:0007669"/>
    <property type="project" value="InterPro"/>
</dbReference>
<evidence type="ECO:0000256" key="4">
    <source>
        <dbReference type="ARBA" id="ARBA00022840"/>
    </source>
</evidence>
<gene>
    <name evidence="7" type="ORF">MUCCIDRAFT_120987</name>
</gene>
<comment type="caution">
    <text evidence="7">The sequence shown here is derived from an EMBL/GenBank/DDBJ whole genome shotgun (WGS) entry which is preliminary data.</text>
</comment>
<dbReference type="InterPro" id="IPR055417">
    <property type="entry name" value="UFD1_N1"/>
</dbReference>
<dbReference type="EMBL" id="AMYB01000001">
    <property type="protein sequence ID" value="OAD09061.1"/>
    <property type="molecule type" value="Genomic_DNA"/>
</dbReference>
<dbReference type="GO" id="GO:0034098">
    <property type="term" value="C:VCP-NPL4-UFD1 AAA ATPase complex"/>
    <property type="evidence" value="ECO:0007669"/>
    <property type="project" value="TreeGrafter"/>
</dbReference>
<dbReference type="GO" id="GO:0005524">
    <property type="term" value="F:ATP binding"/>
    <property type="evidence" value="ECO:0007669"/>
    <property type="project" value="UniProtKB-KW"/>
</dbReference>
<feature type="non-terminal residue" evidence="7">
    <location>
        <position position="1"/>
    </location>
</feature>
<keyword evidence="8" id="KW-1185">Reference proteome</keyword>
<name>A0A168QCS0_MUCCL</name>
<dbReference type="OrthoDB" id="193703at2759"/>
<dbReference type="InterPro" id="IPR055418">
    <property type="entry name" value="UFD1_N2"/>
</dbReference>
<evidence type="ECO:0000313" key="7">
    <source>
        <dbReference type="EMBL" id="OAD09061.1"/>
    </source>
</evidence>
<evidence type="ECO:0008006" key="9">
    <source>
        <dbReference type="Google" id="ProtNLM"/>
    </source>
</evidence>
<dbReference type="InterPro" id="IPR042299">
    <property type="entry name" value="Ufd1-like_Nn"/>
</dbReference>
<dbReference type="GO" id="GO:0036503">
    <property type="term" value="P:ERAD pathway"/>
    <property type="evidence" value="ECO:0007669"/>
    <property type="project" value="TreeGrafter"/>
</dbReference>
<evidence type="ECO:0000259" key="6">
    <source>
        <dbReference type="Pfam" id="PF24842"/>
    </source>
</evidence>
<dbReference type="SUPFAM" id="SSF54585">
    <property type="entry name" value="Cdc48 domain 2-like"/>
    <property type="match status" value="1"/>
</dbReference>
<reference evidence="7 8" key="1">
    <citation type="submission" date="2015-06" db="EMBL/GenBank/DDBJ databases">
        <title>Expansion of signal transduction pathways in fungi by whole-genome duplication.</title>
        <authorList>
            <consortium name="DOE Joint Genome Institute"/>
            <person name="Corrochano L.M."/>
            <person name="Kuo A."/>
            <person name="Marcet-Houben M."/>
            <person name="Polaino S."/>
            <person name="Salamov A."/>
            <person name="Villalobos J.M."/>
            <person name="Alvarez M.I."/>
            <person name="Avalos J."/>
            <person name="Benito E.P."/>
            <person name="Benoit I."/>
            <person name="Burger G."/>
            <person name="Camino L.P."/>
            <person name="Canovas D."/>
            <person name="Cerda-Olmedo E."/>
            <person name="Cheng J.-F."/>
            <person name="Dominguez A."/>
            <person name="Elias M."/>
            <person name="Eslava A.P."/>
            <person name="Glaser F."/>
            <person name="Grimwood J."/>
            <person name="Gutierrez G."/>
            <person name="Heitman J."/>
            <person name="Henrissat B."/>
            <person name="Iturriaga E.A."/>
            <person name="Lang B.F."/>
            <person name="Lavin J.L."/>
            <person name="Lee S."/>
            <person name="Li W."/>
            <person name="Lindquist E."/>
            <person name="Lopez-Garcia S."/>
            <person name="Luque E.M."/>
            <person name="Marcos A.T."/>
            <person name="Martin J."/>
            <person name="Mccluskey K."/>
            <person name="Medina H.R."/>
            <person name="Miralles-Duran A."/>
            <person name="Miyazaki A."/>
            <person name="Munoz-Torres E."/>
            <person name="Oguiza J.A."/>
            <person name="Ohm R."/>
            <person name="Olmedo M."/>
            <person name="Orejas M."/>
            <person name="Ortiz-Castellanos L."/>
            <person name="Pisabarro A.G."/>
            <person name="Rodriguez-Romero J."/>
            <person name="Ruiz-Herrera J."/>
            <person name="Ruiz-Vazquez R."/>
            <person name="Sanz C."/>
            <person name="Schackwitz W."/>
            <person name="Schmutz J."/>
            <person name="Shahriari M."/>
            <person name="Shelest E."/>
            <person name="Silva-Franco F."/>
            <person name="Soanes D."/>
            <person name="Syed K."/>
            <person name="Tagua V.G."/>
            <person name="Talbot N.J."/>
            <person name="Thon M."/>
            <person name="De Vries R.P."/>
            <person name="Wiebenga A."/>
            <person name="Yadav J.S."/>
            <person name="Braun E.L."/>
            <person name="Baker S."/>
            <person name="Garre V."/>
            <person name="Horwitz B."/>
            <person name="Torres-Martinez S."/>
            <person name="Idnurm A."/>
            <person name="Herrera-Estrella A."/>
            <person name="Gabaldon T."/>
            <person name="Grigoriev I.V."/>
        </authorList>
    </citation>
    <scope>NUCLEOTIDE SEQUENCE [LARGE SCALE GENOMIC DNA]</scope>
    <source>
        <strain evidence="7 8">CBS 277.49</strain>
    </source>
</reference>
<dbReference type="Gene3D" id="2.40.40.50">
    <property type="entry name" value="Ubiquitin fusion degradation protein UFD1, N-terminal domain"/>
    <property type="match status" value="1"/>
</dbReference>
<feature type="domain" description="Ubiquitin fusion degradation protein UFD1 N-terminal subdomain 1" evidence="5">
    <location>
        <begin position="2"/>
        <end position="85"/>
    </location>
</feature>
<proteinExistence type="inferred from homology"/>
<dbReference type="InterPro" id="IPR004854">
    <property type="entry name" value="Ufd1-like"/>
</dbReference>
<dbReference type="STRING" id="747725.A0A168QCS0"/>
<dbReference type="GO" id="GO:0031593">
    <property type="term" value="F:polyubiquitin modification-dependent protein binding"/>
    <property type="evidence" value="ECO:0007669"/>
    <property type="project" value="TreeGrafter"/>
</dbReference>
<keyword evidence="2" id="KW-0547">Nucleotide-binding</keyword>
<dbReference type="VEuPathDB" id="FungiDB:MUCCIDRAFT_120987"/>